<dbReference type="SUPFAM" id="SSF54909">
    <property type="entry name" value="Dimeric alpha+beta barrel"/>
    <property type="match status" value="1"/>
</dbReference>
<keyword evidence="2" id="KW-1185">Reference proteome</keyword>
<dbReference type="EMBL" id="JADIKF010000040">
    <property type="protein sequence ID" value="MBM7131862.1"/>
    <property type="molecule type" value="Genomic_DNA"/>
</dbReference>
<protein>
    <recommendedName>
        <fullName evidence="3">ABM domain-containing protein</fullName>
    </recommendedName>
</protein>
<evidence type="ECO:0000313" key="2">
    <source>
        <dbReference type="Proteomes" id="UP001430193"/>
    </source>
</evidence>
<dbReference type="RefSeq" id="WP_204633409.1">
    <property type="nucleotide sequence ID" value="NZ_BSOC01000001.1"/>
</dbReference>
<dbReference type="InterPro" id="IPR011008">
    <property type="entry name" value="Dimeric_a/b-barrel"/>
</dbReference>
<evidence type="ECO:0008006" key="3">
    <source>
        <dbReference type="Google" id="ProtNLM"/>
    </source>
</evidence>
<gene>
    <name evidence="1" type="ORF">ISS99_20240</name>
</gene>
<evidence type="ECO:0000313" key="1">
    <source>
        <dbReference type="EMBL" id="MBM7131862.1"/>
    </source>
</evidence>
<organism evidence="1 2">
    <name type="scientific">Dyella mobilis</name>
    <dbReference type="NCBI Taxonomy" id="1849582"/>
    <lineage>
        <taxon>Bacteria</taxon>
        <taxon>Pseudomonadati</taxon>
        <taxon>Pseudomonadota</taxon>
        <taxon>Gammaproteobacteria</taxon>
        <taxon>Lysobacterales</taxon>
        <taxon>Rhodanobacteraceae</taxon>
        <taxon>Dyella</taxon>
    </lineage>
</organism>
<name>A0ABS2KM38_9GAMM</name>
<proteinExistence type="predicted"/>
<sequence length="114" mass="12597">MKPVVRVSILRCSPEHFAELRQMAADADPILRPGIEAMPGLLSFYFGADEETSSLTNVSLWTSLEAAKQLDTFKPMLDLGKPFIEKGATFERPIMNYATLWELHGAAESPGTAR</sequence>
<comment type="caution">
    <text evidence="1">The sequence shown here is derived from an EMBL/GenBank/DDBJ whole genome shotgun (WGS) entry which is preliminary data.</text>
</comment>
<reference evidence="1" key="1">
    <citation type="submission" date="2020-10" db="EMBL/GenBank/DDBJ databases">
        <title>Phylogeny of dyella-like bacteria.</title>
        <authorList>
            <person name="Fu J."/>
        </authorList>
    </citation>
    <scope>NUCLEOTIDE SEQUENCE</scope>
    <source>
        <strain evidence="1">DHON07</strain>
    </source>
</reference>
<accession>A0ABS2KM38</accession>
<dbReference type="Proteomes" id="UP001430193">
    <property type="component" value="Unassembled WGS sequence"/>
</dbReference>